<dbReference type="Proteomes" id="UP000623467">
    <property type="component" value="Unassembled WGS sequence"/>
</dbReference>
<sequence>MHVFPLIRFYETSCLSEAFCGKYFRCWTPPSCRHLILRALSTITHHGGIPIRMEIARGSLSLFRVLREFPDDPKTVELAIVTLSHCFIAALCDDGVKLDPSLAKSLDLKSAVDAITDALHNLPSPSRVLIDHSVQLLAATTLHYKVPPSPVNFLVAGLRSKDWIYRCICLGALLRLHQNDAEEDQRGMDPMKLISCVSRPAPSHLNEILRAYGFERCETYVTLRTANEFQRAMMNCVSSHDLYSLGLTLAGFILRTEFSISEGMFEAENPATGRREPLDVGLPFKMWSDALPHCAKAIRDKGLPGQADIADIVEMKYYIMKQRIPDAVKIANTALKRSPGLAYAYYVLTLASDPVVGLRAAKQGMKCTNITPFVRFQMMQRAVEHAGEMGIQILQEASGVDDKKWVEGIAFLTSAMEDAKTYISEAPPDNRHMKNVSYWYILLNITMAEEISADLREVQGFIRKLKIADDFSNWVGVPVPKTQLRLTQQTVVRLFPAAAEEWGEFYARTSSGHGGQPDLTAEKVEDDLAAWLEDLHLEGERDDRPTMTTFSNVELYRCSWCGNPSAILRKCAGCSKARYNTRFSYHLRPNPDYSGTAMALAKSRTGKIIRGRVLSTTKTLRNEWAGSMHILLSTVLFHSILVSRVTGPKIFEIFSKSHGHLEDFRIRQRGHKIAQK</sequence>
<organism evidence="1 2">
    <name type="scientific">Mycena sanguinolenta</name>
    <dbReference type="NCBI Taxonomy" id="230812"/>
    <lineage>
        <taxon>Eukaryota</taxon>
        <taxon>Fungi</taxon>
        <taxon>Dikarya</taxon>
        <taxon>Basidiomycota</taxon>
        <taxon>Agaricomycotina</taxon>
        <taxon>Agaricomycetes</taxon>
        <taxon>Agaricomycetidae</taxon>
        <taxon>Agaricales</taxon>
        <taxon>Marasmiineae</taxon>
        <taxon>Mycenaceae</taxon>
        <taxon>Mycena</taxon>
    </lineage>
</organism>
<dbReference type="EMBL" id="JACAZH010000049">
    <property type="protein sequence ID" value="KAF7334284.1"/>
    <property type="molecule type" value="Genomic_DNA"/>
</dbReference>
<evidence type="ECO:0000313" key="2">
    <source>
        <dbReference type="Proteomes" id="UP000623467"/>
    </source>
</evidence>
<evidence type="ECO:0000313" key="1">
    <source>
        <dbReference type="EMBL" id="KAF7334284.1"/>
    </source>
</evidence>
<accession>A0A8H7CE58</accession>
<dbReference type="SUPFAM" id="SSF48371">
    <property type="entry name" value="ARM repeat"/>
    <property type="match status" value="1"/>
</dbReference>
<comment type="caution">
    <text evidence="1">The sequence shown here is derived from an EMBL/GenBank/DDBJ whole genome shotgun (WGS) entry which is preliminary data.</text>
</comment>
<keyword evidence="2" id="KW-1185">Reference proteome</keyword>
<name>A0A8H7CE58_9AGAR</name>
<proteinExistence type="predicted"/>
<reference evidence="1" key="1">
    <citation type="submission" date="2020-05" db="EMBL/GenBank/DDBJ databases">
        <title>Mycena genomes resolve the evolution of fungal bioluminescence.</title>
        <authorList>
            <person name="Tsai I.J."/>
        </authorList>
    </citation>
    <scope>NUCLEOTIDE SEQUENCE</scope>
    <source>
        <strain evidence="1">160909Yilan</strain>
    </source>
</reference>
<gene>
    <name evidence="1" type="ORF">MSAN_02390000</name>
</gene>
<dbReference type="AlphaFoldDB" id="A0A8H7CE58"/>
<protein>
    <submittedName>
        <fullName evidence="1">Bin3-type SAM domain-containing protein</fullName>
    </submittedName>
</protein>
<dbReference type="InterPro" id="IPR016024">
    <property type="entry name" value="ARM-type_fold"/>
</dbReference>
<dbReference type="OrthoDB" id="341421at2759"/>